<dbReference type="GeneID" id="54580368"/>
<reference evidence="1" key="1">
    <citation type="journal article" date="2020" name="Stud. Mycol.">
        <title>101 Dothideomycetes genomes: a test case for predicting lifestyles and emergence of pathogens.</title>
        <authorList>
            <person name="Haridas S."/>
            <person name="Albert R."/>
            <person name="Binder M."/>
            <person name="Bloem J."/>
            <person name="Labutti K."/>
            <person name="Salamov A."/>
            <person name="Andreopoulos B."/>
            <person name="Baker S."/>
            <person name="Barry K."/>
            <person name="Bills G."/>
            <person name="Bluhm B."/>
            <person name="Cannon C."/>
            <person name="Castanera R."/>
            <person name="Culley D."/>
            <person name="Daum C."/>
            <person name="Ezra D."/>
            <person name="Gonzalez J."/>
            <person name="Henrissat B."/>
            <person name="Kuo A."/>
            <person name="Liang C."/>
            <person name="Lipzen A."/>
            <person name="Lutzoni F."/>
            <person name="Magnuson J."/>
            <person name="Mondo S."/>
            <person name="Nolan M."/>
            <person name="Ohm R."/>
            <person name="Pangilinan J."/>
            <person name="Park H.-J."/>
            <person name="Ramirez L."/>
            <person name="Alfaro M."/>
            <person name="Sun H."/>
            <person name="Tritt A."/>
            <person name="Yoshinaga Y."/>
            <person name="Zwiers L.-H."/>
            <person name="Turgeon B."/>
            <person name="Goodwin S."/>
            <person name="Spatafora J."/>
            <person name="Crous P."/>
            <person name="Grigoriev I."/>
        </authorList>
    </citation>
    <scope>NUCLEOTIDE SEQUENCE</scope>
    <source>
        <strain evidence="1">CBS 122368</strain>
    </source>
</reference>
<sequence>MHILHHVAKAGGVTPATQDKVAERFPQIARYYRAAHVDWAHRWQMSASFCEAIHYTLELASSHPVFDDLLDEAFRTPLTPQGKPPPFVPGSQSALFAWKPQWWSIPSDEDLALEAYLTDPNIQDRMGDVDWLEPLAPVAWYFSAAAVAVDFLSRLRREQRMRIREKIIIREDMRGAAHPECHASGLIPCCIENPKLRIEVHMGVWNSLMPPIWLEYQFWDYDVPTGIGAHRFLRSFADWIGESLSLFSSGMPVGALRFILEGSEKETLQVWTMIKHAAGLQETLIQSVQVQQHGEISLGIIRNEWNLTCERDSLLKRFQLPCDLPVSFCEAIKQIVAGTSIIQFNGDPGGLWNSREMNMTRRYWSPQDFYNEWSSLSATSVSLPTGDVRFFFKKYELQALLREQIF</sequence>
<name>A0A6A6I9Y9_9PLEO</name>
<evidence type="ECO:0000313" key="2">
    <source>
        <dbReference type="Proteomes" id="UP000800094"/>
    </source>
</evidence>
<protein>
    <submittedName>
        <fullName evidence="1">Uncharacterized protein</fullName>
    </submittedName>
</protein>
<dbReference type="EMBL" id="ML987199">
    <property type="protein sequence ID" value="KAF2246343.1"/>
    <property type="molecule type" value="Genomic_DNA"/>
</dbReference>
<dbReference type="Proteomes" id="UP000800094">
    <property type="component" value="Unassembled WGS sequence"/>
</dbReference>
<dbReference type="RefSeq" id="XP_033681347.1">
    <property type="nucleotide sequence ID" value="XM_033827038.1"/>
</dbReference>
<organism evidence="1 2">
    <name type="scientific">Trematosphaeria pertusa</name>
    <dbReference type="NCBI Taxonomy" id="390896"/>
    <lineage>
        <taxon>Eukaryota</taxon>
        <taxon>Fungi</taxon>
        <taxon>Dikarya</taxon>
        <taxon>Ascomycota</taxon>
        <taxon>Pezizomycotina</taxon>
        <taxon>Dothideomycetes</taxon>
        <taxon>Pleosporomycetidae</taxon>
        <taxon>Pleosporales</taxon>
        <taxon>Massarineae</taxon>
        <taxon>Trematosphaeriaceae</taxon>
        <taxon>Trematosphaeria</taxon>
    </lineage>
</organism>
<evidence type="ECO:0000313" key="1">
    <source>
        <dbReference type="EMBL" id="KAF2246343.1"/>
    </source>
</evidence>
<keyword evidence="2" id="KW-1185">Reference proteome</keyword>
<dbReference type="OrthoDB" id="3799029at2759"/>
<accession>A0A6A6I9Y9</accession>
<gene>
    <name evidence="1" type="ORF">BU26DRAFT_507934</name>
</gene>
<dbReference type="AlphaFoldDB" id="A0A6A6I9Y9"/>
<proteinExistence type="predicted"/>